<gene>
    <name evidence="2" type="ORF">GE300_02730</name>
</gene>
<dbReference type="RefSeq" id="WP_154444592.1">
    <property type="nucleotide sequence ID" value="NZ_WIND01000001.1"/>
</dbReference>
<dbReference type="SUPFAM" id="SSF55729">
    <property type="entry name" value="Acyl-CoA N-acyltransferases (Nat)"/>
    <property type="match status" value="1"/>
</dbReference>
<comment type="caution">
    <text evidence="2">The sequence shown here is derived from an EMBL/GenBank/DDBJ whole genome shotgun (WGS) entry which is preliminary data.</text>
</comment>
<dbReference type="GO" id="GO:0016747">
    <property type="term" value="F:acyltransferase activity, transferring groups other than amino-acyl groups"/>
    <property type="evidence" value="ECO:0007669"/>
    <property type="project" value="InterPro"/>
</dbReference>
<dbReference type="Proteomes" id="UP000474957">
    <property type="component" value="Unassembled WGS sequence"/>
</dbReference>
<dbReference type="PANTHER" id="PTHR43792:SF1">
    <property type="entry name" value="N-ACETYLTRANSFERASE DOMAIN-CONTAINING PROTEIN"/>
    <property type="match status" value="1"/>
</dbReference>
<protein>
    <submittedName>
        <fullName evidence="2">GNAT family N-acetyltransferase</fullName>
    </submittedName>
</protein>
<evidence type="ECO:0000313" key="3">
    <source>
        <dbReference type="Proteomes" id="UP000474957"/>
    </source>
</evidence>
<keyword evidence="2" id="KW-0808">Transferase</keyword>
<dbReference type="InterPro" id="IPR016181">
    <property type="entry name" value="Acyl_CoA_acyltransferase"/>
</dbReference>
<name>A0A6L5YW08_9RHOB</name>
<dbReference type="PANTHER" id="PTHR43792">
    <property type="entry name" value="GNAT FAMILY, PUTATIVE (AFU_ORTHOLOGUE AFUA_3G00765)-RELATED-RELATED"/>
    <property type="match status" value="1"/>
</dbReference>
<sequence>MNAATAIPTLETERLLLRRPAPRDVDGFIRLMTSERSRHMGGPKTRPEAWRGFCTELAHWEMRGFGMFAVTMKGDDTCLGLIGPWFPEGWAEHEIGWTLWAAAEGRGLATEAAQATRAWAYDELGWTTAVSYIAPENGRSRRLAERLGARLDPDARHNFGDEPVLVYRHPSPEDLR</sequence>
<dbReference type="Pfam" id="PF13302">
    <property type="entry name" value="Acetyltransf_3"/>
    <property type="match status" value="1"/>
</dbReference>
<accession>A0A6L5YW08</accession>
<dbReference type="PROSITE" id="PS51186">
    <property type="entry name" value="GNAT"/>
    <property type="match status" value="1"/>
</dbReference>
<dbReference type="InterPro" id="IPR000182">
    <property type="entry name" value="GNAT_dom"/>
</dbReference>
<dbReference type="InterPro" id="IPR051531">
    <property type="entry name" value="N-acetyltransferase"/>
</dbReference>
<organism evidence="2 3">
    <name type="scientific">Halovulum marinum</name>
    <dbReference type="NCBI Taxonomy" id="2662447"/>
    <lineage>
        <taxon>Bacteria</taxon>
        <taxon>Pseudomonadati</taxon>
        <taxon>Pseudomonadota</taxon>
        <taxon>Alphaproteobacteria</taxon>
        <taxon>Rhodobacterales</taxon>
        <taxon>Paracoccaceae</taxon>
        <taxon>Halovulum</taxon>
    </lineage>
</organism>
<evidence type="ECO:0000313" key="2">
    <source>
        <dbReference type="EMBL" id="MSU88533.1"/>
    </source>
</evidence>
<dbReference type="EMBL" id="WIND01000001">
    <property type="protein sequence ID" value="MSU88533.1"/>
    <property type="molecule type" value="Genomic_DNA"/>
</dbReference>
<proteinExistence type="predicted"/>
<reference evidence="2 3" key="1">
    <citation type="submission" date="2019-10" db="EMBL/GenBank/DDBJ databases">
        <title>Cognatihalovulum marinum gen. nov. sp. nov., a new member of the family Rhodobacteraceae isolated from deep seawater of the Northwest Indian Ocean.</title>
        <authorList>
            <person name="Ruan C."/>
            <person name="Wang J."/>
            <person name="Zheng X."/>
            <person name="Song L."/>
            <person name="Zhu Y."/>
            <person name="Huang Y."/>
            <person name="Lu Z."/>
            <person name="Du W."/>
            <person name="Huang L."/>
            <person name="Dai X."/>
        </authorList>
    </citation>
    <scope>NUCLEOTIDE SEQUENCE [LARGE SCALE GENOMIC DNA]</scope>
    <source>
        <strain evidence="2 3">2CG4</strain>
    </source>
</reference>
<dbReference type="AlphaFoldDB" id="A0A6L5YW08"/>
<feature type="domain" description="N-acetyltransferase" evidence="1">
    <location>
        <begin position="15"/>
        <end position="172"/>
    </location>
</feature>
<keyword evidence="3" id="KW-1185">Reference proteome</keyword>
<dbReference type="Gene3D" id="3.40.630.30">
    <property type="match status" value="1"/>
</dbReference>
<evidence type="ECO:0000259" key="1">
    <source>
        <dbReference type="PROSITE" id="PS51186"/>
    </source>
</evidence>